<evidence type="ECO:0000256" key="1">
    <source>
        <dbReference type="ARBA" id="ARBA00004571"/>
    </source>
</evidence>
<keyword evidence="8 11" id="KW-0798">TonB box</keyword>
<comment type="similarity">
    <text evidence="11">Belongs to the TonB-dependent receptor family.</text>
</comment>
<keyword evidence="6" id="KW-0408">Iron</keyword>
<evidence type="ECO:0000259" key="13">
    <source>
        <dbReference type="Pfam" id="PF07715"/>
    </source>
</evidence>
<gene>
    <name evidence="14" type="ORF">KK488_08390</name>
</gene>
<keyword evidence="7" id="KW-0406">Ion transport</keyword>
<dbReference type="GO" id="GO:0006826">
    <property type="term" value="P:iron ion transport"/>
    <property type="evidence" value="ECO:0007669"/>
    <property type="project" value="UniProtKB-KW"/>
</dbReference>
<evidence type="ECO:0000256" key="9">
    <source>
        <dbReference type="ARBA" id="ARBA00023136"/>
    </source>
</evidence>
<dbReference type="Gene3D" id="2.40.170.20">
    <property type="entry name" value="TonB-dependent receptor, beta-barrel domain"/>
    <property type="match status" value="1"/>
</dbReference>
<evidence type="ECO:0000259" key="12">
    <source>
        <dbReference type="Pfam" id="PF00593"/>
    </source>
</evidence>
<dbReference type="InterPro" id="IPR039426">
    <property type="entry name" value="TonB-dep_rcpt-like"/>
</dbReference>
<keyword evidence="5" id="KW-0812">Transmembrane</keyword>
<protein>
    <submittedName>
        <fullName evidence="14">TonB-dependent receptor</fullName>
    </submittedName>
</protein>
<dbReference type="GO" id="GO:0009279">
    <property type="term" value="C:cell outer membrane"/>
    <property type="evidence" value="ECO:0007669"/>
    <property type="project" value="UniProtKB-SubCell"/>
</dbReference>
<feature type="domain" description="TonB-dependent receptor plug" evidence="13">
    <location>
        <begin position="121"/>
        <end position="229"/>
    </location>
</feature>
<dbReference type="AlphaFoldDB" id="A0A9X1DC54"/>
<dbReference type="SUPFAM" id="SSF56935">
    <property type="entry name" value="Porins"/>
    <property type="match status" value="1"/>
</dbReference>
<evidence type="ECO:0000256" key="6">
    <source>
        <dbReference type="ARBA" id="ARBA00023004"/>
    </source>
</evidence>
<keyword evidence="3" id="KW-1134">Transmembrane beta strand</keyword>
<keyword evidence="4" id="KW-0410">Iron transport</keyword>
<reference evidence="14" key="1">
    <citation type="submission" date="2021-05" db="EMBL/GenBank/DDBJ databases">
        <title>Genome of Sphingobium sp. strain.</title>
        <authorList>
            <person name="Fan R."/>
        </authorList>
    </citation>
    <scope>NUCLEOTIDE SEQUENCE</scope>
    <source>
        <strain evidence="14">H33</strain>
    </source>
</reference>
<dbReference type="PANTHER" id="PTHR32552:SF81">
    <property type="entry name" value="TONB-DEPENDENT OUTER MEMBRANE RECEPTOR"/>
    <property type="match status" value="1"/>
</dbReference>
<organism evidence="14 15">
    <name type="scientific">Sphingobium nicotianae</name>
    <dbReference type="NCBI Taxonomy" id="2782607"/>
    <lineage>
        <taxon>Bacteria</taxon>
        <taxon>Pseudomonadati</taxon>
        <taxon>Pseudomonadota</taxon>
        <taxon>Alphaproteobacteria</taxon>
        <taxon>Sphingomonadales</taxon>
        <taxon>Sphingomonadaceae</taxon>
        <taxon>Sphingobium</taxon>
    </lineage>
</organism>
<sequence length="770" mass="82778">MPLCGGVAHAKCSNIDITAGPLDRALLSLASQTGADIVSTEVALRSVQVMPLRGCLTTARALDRLMRGTGYRAVSAGGGSYRIVRARIVRERAPVLSPLNASQEVQHIIVTGTKHQVPLLRFPGSVQIIDVNTPQSRGIHNPSLNDVARMTPVMQKTELGVGRNKLFIRGISDSSFNGPTQSTATVYYGDVQLNYSGPQPALNLYDMERVEILEGPQETLYGAGAISGIIRMTPRSVDLLSEAASAAAGVTLTQGGGTGFDTSAMVNLPMVRDKIGLRLVGYRLRDGGYIDDPLRMVSNVNRTDTVGGRATLRIEPGDGWTIVTGLVGQRIDADDANYAETMTGPLRRRSAIAQPYASGIWLARAVASKSWDSGLRLLSATGLVKTTANDMFDASRLFPLSFTPTIYRVDNDGLLLSHETRLSRSTPNGVSWVGGIALLYDRSAQSRVFGWASVPVEIIGVTNITQSASLFGEATLPILPQLSVMIGARASIAQTQGEPSITPREQPTERGLLLKRVEPAVAVSWLFAPDVAAFARFQSGYRTGGIAVARGIGRVANFRSDSIRVAELGVRKQRRGAHGLAFSSAVSFSRWSDIQADLFSRRSQPYTDNIGDADIVALEGSGDWIPVDDLQLSFALLWTKDRTTGALAGTSPTHNRHMPDTPSFSGNFGIEYRIEASGGHRVEIGANARYVGRSVLGAGDFLDLSQGNYLVTGLSGSWQWRNLEASLLVDNLTNQADSQFAMGNPLTFGSREQTVPVRPRSIRLGLAVNW</sequence>
<comment type="caution">
    <text evidence="14">The sequence shown here is derived from an EMBL/GenBank/DDBJ whole genome shotgun (WGS) entry which is preliminary data.</text>
</comment>
<keyword evidence="9 11" id="KW-0472">Membrane</keyword>
<evidence type="ECO:0000256" key="11">
    <source>
        <dbReference type="RuleBase" id="RU003357"/>
    </source>
</evidence>
<name>A0A9X1DC54_9SPHN</name>
<dbReference type="InterPro" id="IPR000531">
    <property type="entry name" value="Beta-barrel_TonB"/>
</dbReference>
<dbReference type="PANTHER" id="PTHR32552">
    <property type="entry name" value="FERRICHROME IRON RECEPTOR-RELATED"/>
    <property type="match status" value="1"/>
</dbReference>
<accession>A0A9X1DC54</accession>
<dbReference type="InterPro" id="IPR012910">
    <property type="entry name" value="Plug_dom"/>
</dbReference>
<dbReference type="InterPro" id="IPR036942">
    <property type="entry name" value="Beta-barrel_TonB_sf"/>
</dbReference>
<dbReference type="Gene3D" id="3.55.50.30">
    <property type="match status" value="1"/>
</dbReference>
<evidence type="ECO:0000313" key="15">
    <source>
        <dbReference type="Proteomes" id="UP001138757"/>
    </source>
</evidence>
<evidence type="ECO:0000256" key="5">
    <source>
        <dbReference type="ARBA" id="ARBA00022692"/>
    </source>
</evidence>
<dbReference type="RefSeq" id="WP_214622719.1">
    <property type="nucleotide sequence ID" value="NZ_JAHGAW010000005.1"/>
</dbReference>
<dbReference type="Pfam" id="PF00593">
    <property type="entry name" value="TonB_dep_Rec_b-barrel"/>
    <property type="match status" value="1"/>
</dbReference>
<comment type="subcellular location">
    <subcellularLocation>
        <location evidence="1">Cell outer membrane</location>
        <topology evidence="1">Multi-pass membrane protein</topology>
    </subcellularLocation>
</comment>
<keyword evidence="10" id="KW-0998">Cell outer membrane</keyword>
<keyword evidence="15" id="KW-1185">Reference proteome</keyword>
<evidence type="ECO:0000256" key="2">
    <source>
        <dbReference type="ARBA" id="ARBA00022448"/>
    </source>
</evidence>
<dbReference type="Proteomes" id="UP001138757">
    <property type="component" value="Unassembled WGS sequence"/>
</dbReference>
<evidence type="ECO:0000256" key="4">
    <source>
        <dbReference type="ARBA" id="ARBA00022496"/>
    </source>
</evidence>
<dbReference type="EMBL" id="JAHGAW010000005">
    <property type="protein sequence ID" value="MBT2186963.1"/>
    <property type="molecule type" value="Genomic_DNA"/>
</dbReference>
<dbReference type="Pfam" id="PF07715">
    <property type="entry name" value="Plug"/>
    <property type="match status" value="1"/>
</dbReference>
<evidence type="ECO:0000256" key="7">
    <source>
        <dbReference type="ARBA" id="ARBA00023065"/>
    </source>
</evidence>
<evidence type="ECO:0000313" key="14">
    <source>
        <dbReference type="EMBL" id="MBT2186963.1"/>
    </source>
</evidence>
<evidence type="ECO:0000256" key="3">
    <source>
        <dbReference type="ARBA" id="ARBA00022452"/>
    </source>
</evidence>
<evidence type="ECO:0000256" key="8">
    <source>
        <dbReference type="ARBA" id="ARBA00023077"/>
    </source>
</evidence>
<proteinExistence type="inferred from homology"/>
<evidence type="ECO:0000256" key="10">
    <source>
        <dbReference type="ARBA" id="ARBA00023237"/>
    </source>
</evidence>
<keyword evidence="2" id="KW-0813">Transport</keyword>
<keyword evidence="14" id="KW-0675">Receptor</keyword>
<feature type="domain" description="TonB-dependent receptor-like beta-barrel" evidence="12">
    <location>
        <begin position="388"/>
        <end position="732"/>
    </location>
</feature>